<keyword evidence="2 5" id="KW-0812">Transmembrane</keyword>
<dbReference type="GO" id="GO:0005886">
    <property type="term" value="C:plasma membrane"/>
    <property type="evidence" value="ECO:0007669"/>
    <property type="project" value="UniProtKB-SubCell"/>
</dbReference>
<name>A0A099GML0_9RHOB</name>
<dbReference type="Pfam" id="PF01925">
    <property type="entry name" value="TauE"/>
    <property type="match status" value="1"/>
</dbReference>
<protein>
    <recommendedName>
        <fullName evidence="5">Probable membrane transporter protein</fullName>
    </recommendedName>
</protein>
<feature type="transmembrane region" description="Helical" evidence="5">
    <location>
        <begin position="148"/>
        <end position="173"/>
    </location>
</feature>
<evidence type="ECO:0000256" key="3">
    <source>
        <dbReference type="ARBA" id="ARBA00022989"/>
    </source>
</evidence>
<feature type="transmembrane region" description="Helical" evidence="5">
    <location>
        <begin position="54"/>
        <end position="72"/>
    </location>
</feature>
<gene>
    <name evidence="6" type="ORF">IX56_02910</name>
</gene>
<evidence type="ECO:0000313" key="7">
    <source>
        <dbReference type="Proteomes" id="UP000029858"/>
    </source>
</evidence>
<dbReference type="AlphaFoldDB" id="A0A099GML0"/>
<sequence>MTELLPYVAALLAAGAFAGILAGLLGVGGGIVLVPAFAAILTAAGYGAGDLMQVCLATSLSTIFVTSIRSVLAHNRKGAVDWDILRAWAPWIMLGAIVGVWLVSRLSTQQLKAIFGVLVLCVASFMLISRADWRLADTPPERARRAALGGTVGLVGVLLGIGGGSLGVPMLTLHGRPMHRAVATSAGFGAVIALPSVLAFLFVPAAGAPPGTIGSVNLPIFALTIAMTLLTAPIGANLAHGTDARRLRRIFAVFLLAVGLNMLRKALL</sequence>
<evidence type="ECO:0000256" key="1">
    <source>
        <dbReference type="ARBA" id="ARBA00004141"/>
    </source>
</evidence>
<keyword evidence="3 5" id="KW-1133">Transmembrane helix</keyword>
<feature type="transmembrane region" description="Helical" evidence="5">
    <location>
        <begin position="111"/>
        <end position="128"/>
    </location>
</feature>
<accession>A0A099GML0</accession>
<comment type="caution">
    <text evidence="6">The sequence shown here is derived from an EMBL/GenBank/DDBJ whole genome shotgun (WGS) entry which is preliminary data.</text>
</comment>
<feature type="transmembrane region" description="Helical" evidence="5">
    <location>
        <begin position="185"/>
        <end position="206"/>
    </location>
</feature>
<comment type="similarity">
    <text evidence="5">Belongs to the 4-toluene sulfonate uptake permease (TSUP) (TC 2.A.102) family.</text>
</comment>
<dbReference type="Proteomes" id="UP000029858">
    <property type="component" value="Unassembled WGS sequence"/>
</dbReference>
<feature type="transmembrane region" description="Helical" evidence="5">
    <location>
        <begin position="28"/>
        <end position="47"/>
    </location>
</feature>
<reference evidence="6 7" key="1">
    <citation type="submission" date="2014-09" db="EMBL/GenBank/DDBJ databases">
        <authorList>
            <person name="McGinnis J.M."/>
            <person name="Wolfgang W.J."/>
        </authorList>
    </citation>
    <scope>NUCLEOTIDE SEQUENCE [LARGE SCALE GENOMIC DNA]</scope>
    <source>
        <strain evidence="6 7">5503</strain>
    </source>
</reference>
<comment type="subcellular location">
    <subcellularLocation>
        <location evidence="5">Cell membrane</location>
        <topology evidence="5">Multi-pass membrane protein</topology>
    </subcellularLocation>
    <subcellularLocation>
        <location evidence="1">Membrane</location>
        <topology evidence="1">Multi-pass membrane protein</topology>
    </subcellularLocation>
</comment>
<proteinExistence type="inferred from homology"/>
<evidence type="ECO:0000256" key="4">
    <source>
        <dbReference type="ARBA" id="ARBA00023136"/>
    </source>
</evidence>
<dbReference type="EMBL" id="JRKQ01000007">
    <property type="protein sequence ID" value="KGJ23348.1"/>
    <property type="molecule type" value="Genomic_DNA"/>
</dbReference>
<evidence type="ECO:0000313" key="6">
    <source>
        <dbReference type="EMBL" id="KGJ23348.1"/>
    </source>
</evidence>
<dbReference type="RefSeq" id="WP_036707270.1">
    <property type="nucleotide sequence ID" value="NZ_JRKQ01000007.1"/>
</dbReference>
<evidence type="ECO:0000256" key="2">
    <source>
        <dbReference type="ARBA" id="ARBA00022692"/>
    </source>
</evidence>
<feature type="transmembrane region" description="Helical" evidence="5">
    <location>
        <begin position="84"/>
        <end position="104"/>
    </location>
</feature>
<keyword evidence="5" id="KW-1003">Cell membrane</keyword>
<keyword evidence="4 5" id="KW-0472">Membrane</keyword>
<dbReference type="InterPro" id="IPR002781">
    <property type="entry name" value="TM_pro_TauE-like"/>
</dbReference>
<evidence type="ECO:0000256" key="5">
    <source>
        <dbReference type="RuleBase" id="RU363041"/>
    </source>
</evidence>
<reference evidence="6 7" key="2">
    <citation type="submission" date="2014-10" db="EMBL/GenBank/DDBJ databases">
        <title>Paracoccus sanguinis sp. nov., isolated from clinical specimens of New York State patients.</title>
        <authorList>
            <person name="Mingle L.A."/>
            <person name="Cole J.A."/>
            <person name="Lapierre P."/>
            <person name="Musser K.A."/>
        </authorList>
    </citation>
    <scope>NUCLEOTIDE SEQUENCE [LARGE SCALE GENOMIC DNA]</scope>
    <source>
        <strain evidence="6 7">5503</strain>
    </source>
</reference>
<feature type="transmembrane region" description="Helical" evidence="5">
    <location>
        <begin position="218"/>
        <end position="238"/>
    </location>
</feature>
<dbReference type="PANTHER" id="PTHR43483:SF3">
    <property type="entry name" value="MEMBRANE TRANSPORTER PROTEIN HI_0806-RELATED"/>
    <property type="match status" value="1"/>
</dbReference>
<organism evidence="6 7">
    <name type="scientific">Paracoccus sanguinis</name>
    <dbReference type="NCBI Taxonomy" id="1545044"/>
    <lineage>
        <taxon>Bacteria</taxon>
        <taxon>Pseudomonadati</taxon>
        <taxon>Pseudomonadota</taxon>
        <taxon>Alphaproteobacteria</taxon>
        <taxon>Rhodobacterales</taxon>
        <taxon>Paracoccaceae</taxon>
        <taxon>Paracoccus</taxon>
    </lineage>
</organism>
<dbReference type="PANTHER" id="PTHR43483">
    <property type="entry name" value="MEMBRANE TRANSPORTER PROTEIN HI_0806-RELATED"/>
    <property type="match status" value="1"/>
</dbReference>